<feature type="region of interest" description="Disordered" evidence="1">
    <location>
        <begin position="1"/>
        <end position="23"/>
    </location>
</feature>
<dbReference type="AlphaFoldDB" id="A0AAX6H662"/>
<organism evidence="2 3">
    <name type="scientific">Iris pallida</name>
    <name type="common">Sweet iris</name>
    <dbReference type="NCBI Taxonomy" id="29817"/>
    <lineage>
        <taxon>Eukaryota</taxon>
        <taxon>Viridiplantae</taxon>
        <taxon>Streptophyta</taxon>
        <taxon>Embryophyta</taxon>
        <taxon>Tracheophyta</taxon>
        <taxon>Spermatophyta</taxon>
        <taxon>Magnoliopsida</taxon>
        <taxon>Liliopsida</taxon>
        <taxon>Asparagales</taxon>
        <taxon>Iridaceae</taxon>
        <taxon>Iridoideae</taxon>
        <taxon>Irideae</taxon>
        <taxon>Iris</taxon>
    </lineage>
</organism>
<sequence>MPAPCFSPPPRPIASGAPPPQLRGQVIAFSRTATAMPT</sequence>
<dbReference type="Proteomes" id="UP001140949">
    <property type="component" value="Unassembled WGS sequence"/>
</dbReference>
<reference evidence="2" key="2">
    <citation type="submission" date="2023-04" db="EMBL/GenBank/DDBJ databases">
        <authorList>
            <person name="Bruccoleri R.E."/>
            <person name="Oakeley E.J."/>
            <person name="Faust A.-M."/>
            <person name="Dessus-Babus S."/>
            <person name="Altorfer M."/>
            <person name="Burckhardt D."/>
            <person name="Oertli M."/>
            <person name="Naumann U."/>
            <person name="Petersen F."/>
            <person name="Wong J."/>
        </authorList>
    </citation>
    <scope>NUCLEOTIDE SEQUENCE</scope>
    <source>
        <strain evidence="2">GSM-AAB239-AS_SAM_17_03QT</strain>
        <tissue evidence="2">Leaf</tissue>
    </source>
</reference>
<evidence type="ECO:0000313" key="3">
    <source>
        <dbReference type="Proteomes" id="UP001140949"/>
    </source>
</evidence>
<reference evidence="2" key="1">
    <citation type="journal article" date="2023" name="GigaByte">
        <title>Genome assembly of the bearded iris, Iris pallida Lam.</title>
        <authorList>
            <person name="Bruccoleri R.E."/>
            <person name="Oakeley E.J."/>
            <person name="Faust A.M.E."/>
            <person name="Altorfer M."/>
            <person name="Dessus-Babus S."/>
            <person name="Burckhardt D."/>
            <person name="Oertli M."/>
            <person name="Naumann U."/>
            <person name="Petersen F."/>
            <person name="Wong J."/>
        </authorList>
    </citation>
    <scope>NUCLEOTIDE SEQUENCE</scope>
    <source>
        <strain evidence="2">GSM-AAB239-AS_SAM_17_03QT</strain>
    </source>
</reference>
<protein>
    <submittedName>
        <fullName evidence="2">Extensin</fullName>
    </submittedName>
</protein>
<comment type="caution">
    <text evidence="2">The sequence shown here is derived from an EMBL/GenBank/DDBJ whole genome shotgun (WGS) entry which is preliminary data.</text>
</comment>
<accession>A0AAX6H662</accession>
<gene>
    <name evidence="2" type="ORF">M6B38_329370</name>
</gene>
<proteinExistence type="predicted"/>
<dbReference type="EMBL" id="JANAVB010012706">
    <property type="protein sequence ID" value="KAJ6835935.1"/>
    <property type="molecule type" value="Genomic_DNA"/>
</dbReference>
<name>A0AAX6H662_IRIPA</name>
<evidence type="ECO:0000256" key="1">
    <source>
        <dbReference type="SAM" id="MobiDB-lite"/>
    </source>
</evidence>
<feature type="compositionally biased region" description="Pro residues" evidence="1">
    <location>
        <begin position="1"/>
        <end position="21"/>
    </location>
</feature>
<evidence type="ECO:0000313" key="2">
    <source>
        <dbReference type="EMBL" id="KAJ6835935.1"/>
    </source>
</evidence>
<keyword evidence="3" id="KW-1185">Reference proteome</keyword>